<dbReference type="AlphaFoldDB" id="A0A1N7RY54"/>
<comment type="caution">
    <text evidence="1">The sequence shown here is derived from an EMBL/GenBank/DDBJ whole genome shotgun (WGS) entry which is preliminary data.</text>
</comment>
<gene>
    <name evidence="1" type="ORF">BN2476_230371</name>
</gene>
<proteinExistence type="predicted"/>
<reference evidence="1" key="1">
    <citation type="submission" date="2016-12" db="EMBL/GenBank/DDBJ databases">
        <authorList>
            <person name="Moulin L."/>
        </authorList>
    </citation>
    <scope>NUCLEOTIDE SEQUENCE [LARGE SCALE GENOMIC DNA]</scope>
    <source>
        <strain evidence="1">STM 7183</strain>
    </source>
</reference>
<organism evidence="1 2">
    <name type="scientific">Paraburkholderia piptadeniae</name>
    <dbReference type="NCBI Taxonomy" id="1701573"/>
    <lineage>
        <taxon>Bacteria</taxon>
        <taxon>Pseudomonadati</taxon>
        <taxon>Pseudomonadota</taxon>
        <taxon>Betaproteobacteria</taxon>
        <taxon>Burkholderiales</taxon>
        <taxon>Burkholderiaceae</taxon>
        <taxon>Paraburkholderia</taxon>
    </lineage>
</organism>
<evidence type="ECO:0000313" key="1">
    <source>
        <dbReference type="EMBL" id="SIT40067.1"/>
    </source>
</evidence>
<keyword evidence="2" id="KW-1185">Reference proteome</keyword>
<protein>
    <submittedName>
        <fullName evidence="1">Uncharacterized protein</fullName>
    </submittedName>
</protein>
<dbReference type="EMBL" id="CYGY02000023">
    <property type="protein sequence ID" value="SIT40067.1"/>
    <property type="molecule type" value="Genomic_DNA"/>
</dbReference>
<evidence type="ECO:0000313" key="2">
    <source>
        <dbReference type="Proteomes" id="UP000195569"/>
    </source>
</evidence>
<accession>A0A1N7RY54</accession>
<dbReference type="Proteomes" id="UP000195569">
    <property type="component" value="Unassembled WGS sequence"/>
</dbReference>
<sequence>MPYFCLQGPGRGRHFAEPVENRATARAWPGYGRGAAIDCSMVMDNSLAETMIWADARLYDIWSSQAVLWPRSRCEAAMQFACSVSCYAL</sequence>
<name>A0A1N7RY54_9BURK</name>